<dbReference type="RefSeq" id="WP_062594075.1">
    <property type="nucleotide sequence ID" value="NZ_LQZQ01000051.1"/>
</dbReference>
<keyword evidence="3" id="KW-1185">Reference proteome</keyword>
<dbReference type="SUPFAM" id="SSF52218">
    <property type="entry name" value="Flavoproteins"/>
    <property type="match status" value="1"/>
</dbReference>
<dbReference type="InterPro" id="IPR029039">
    <property type="entry name" value="Flavoprotein-like_sf"/>
</dbReference>
<dbReference type="PANTHER" id="PTHR30543">
    <property type="entry name" value="CHROMATE REDUCTASE"/>
    <property type="match status" value="1"/>
</dbReference>
<evidence type="ECO:0000313" key="3">
    <source>
        <dbReference type="Proteomes" id="UP000075583"/>
    </source>
</evidence>
<accession>A0A150WY19</accession>
<dbReference type="GO" id="GO:0016491">
    <property type="term" value="F:oxidoreductase activity"/>
    <property type="evidence" value="ECO:0007669"/>
    <property type="project" value="InterPro"/>
</dbReference>
<reference evidence="2" key="1">
    <citation type="submission" date="2016-01" db="EMBL/GenBank/DDBJ databases">
        <title>Genome sequencing of Roseivirga ehrenbergii KMM 6017.</title>
        <authorList>
            <person name="Selvaratnam C."/>
            <person name="Thevarajoo S."/>
            <person name="Goh K.M."/>
            <person name="Ee R."/>
            <person name="Chan K.-G."/>
            <person name="Chong C.S."/>
        </authorList>
    </citation>
    <scope>NUCLEOTIDE SEQUENCE [LARGE SCALE GENOMIC DNA]</scope>
    <source>
        <strain evidence="2">KMM 6017</strain>
    </source>
</reference>
<evidence type="ECO:0000259" key="1">
    <source>
        <dbReference type="Pfam" id="PF03358"/>
    </source>
</evidence>
<dbReference type="AlphaFoldDB" id="A0A150WY19"/>
<dbReference type="InterPro" id="IPR005025">
    <property type="entry name" value="FMN_Rdtase-like_dom"/>
</dbReference>
<gene>
    <name evidence="2" type="ORF">MB14_11445</name>
</gene>
<dbReference type="STRING" id="279360.MB14_11445"/>
<dbReference type="GO" id="GO:0005829">
    <property type="term" value="C:cytosol"/>
    <property type="evidence" value="ECO:0007669"/>
    <property type="project" value="TreeGrafter"/>
</dbReference>
<dbReference type="PANTHER" id="PTHR30543:SF21">
    <property type="entry name" value="NAD(P)H-DEPENDENT FMN REDUCTASE LOT6"/>
    <property type="match status" value="1"/>
</dbReference>
<comment type="caution">
    <text evidence="2">The sequence shown here is derived from an EMBL/GenBank/DDBJ whole genome shotgun (WGS) entry which is preliminary data.</text>
</comment>
<organism evidence="2 3">
    <name type="scientific">Roseivirga ehrenbergii (strain DSM 102268 / JCM 13514 / KCTC 12282 / NCIMB 14502 / KMM 6017)</name>
    <dbReference type="NCBI Taxonomy" id="279360"/>
    <lineage>
        <taxon>Bacteria</taxon>
        <taxon>Pseudomonadati</taxon>
        <taxon>Bacteroidota</taxon>
        <taxon>Cytophagia</taxon>
        <taxon>Cytophagales</taxon>
        <taxon>Roseivirgaceae</taxon>
        <taxon>Roseivirga</taxon>
    </lineage>
</organism>
<protein>
    <submittedName>
        <fullName evidence="2">NADPH-dependent FMN reductase</fullName>
    </submittedName>
</protein>
<name>A0A150WY19_ROSEK</name>
<proteinExistence type="predicted"/>
<dbReference type="InterPro" id="IPR050712">
    <property type="entry name" value="NAD(P)H-dep_reductase"/>
</dbReference>
<sequence>MKKIVAFAGSNSSTSINKQLVEFALTYFKYFEISLLDLNDFEMPMFSVDLEKEQGYPENAYKFRLEMEKADAIICSLAEHNRNYTAVFKNTIDWCSRIDINIFGNKPMLLMSTSPGGYGAGNAMNSGKILLPRCGAEIIEAFSLPSFEQNFSEGKISNEVLKIELEEKISVFKNKLS</sequence>
<dbReference type="GO" id="GO:0010181">
    <property type="term" value="F:FMN binding"/>
    <property type="evidence" value="ECO:0007669"/>
    <property type="project" value="TreeGrafter"/>
</dbReference>
<feature type="domain" description="NADPH-dependent FMN reductase-like" evidence="1">
    <location>
        <begin position="3"/>
        <end position="140"/>
    </location>
</feature>
<dbReference type="Gene3D" id="3.40.50.360">
    <property type="match status" value="1"/>
</dbReference>
<dbReference type="OrthoDB" id="9812295at2"/>
<dbReference type="EMBL" id="LQZQ01000051">
    <property type="protein sequence ID" value="KYG71380.1"/>
    <property type="molecule type" value="Genomic_DNA"/>
</dbReference>
<dbReference type="Pfam" id="PF03358">
    <property type="entry name" value="FMN_red"/>
    <property type="match status" value="1"/>
</dbReference>
<evidence type="ECO:0000313" key="2">
    <source>
        <dbReference type="EMBL" id="KYG71380.1"/>
    </source>
</evidence>
<dbReference type="Proteomes" id="UP000075583">
    <property type="component" value="Unassembled WGS sequence"/>
</dbReference>